<dbReference type="OrthoDB" id="4793808at2"/>
<feature type="domain" description="Barstar (barnase inhibitor)" evidence="2">
    <location>
        <begin position="6"/>
        <end position="71"/>
    </location>
</feature>
<dbReference type="AlphaFoldDB" id="A0A4Q0PI40"/>
<reference evidence="3 4" key="1">
    <citation type="submission" date="2018-07" db="EMBL/GenBank/DDBJ databases">
        <title>Leeuwenhoekiella genomics.</title>
        <authorList>
            <person name="Tahon G."/>
            <person name="Willems A."/>
        </authorList>
    </citation>
    <scope>NUCLEOTIDE SEQUENCE [LARGE SCALE GENOMIC DNA]</scope>
    <source>
        <strain evidence="3 4">LMG 29608</strain>
    </source>
</reference>
<accession>A0A4Q0PI40</accession>
<dbReference type="InterPro" id="IPR035905">
    <property type="entry name" value="Barstar-like_sf"/>
</dbReference>
<dbReference type="RefSeq" id="WP_128764266.1">
    <property type="nucleotide sequence ID" value="NZ_JBHUOO010000005.1"/>
</dbReference>
<comment type="similarity">
    <text evidence="1">Belongs to the barstar family.</text>
</comment>
<dbReference type="Pfam" id="PF01337">
    <property type="entry name" value="Barstar"/>
    <property type="match status" value="1"/>
</dbReference>
<dbReference type="Gene3D" id="3.30.370.10">
    <property type="entry name" value="Barstar-like"/>
    <property type="match status" value="1"/>
</dbReference>
<keyword evidence="4" id="KW-1185">Reference proteome</keyword>
<evidence type="ECO:0000313" key="3">
    <source>
        <dbReference type="EMBL" id="RXG26635.1"/>
    </source>
</evidence>
<dbReference type="Proteomes" id="UP000289859">
    <property type="component" value="Unassembled WGS sequence"/>
</dbReference>
<organism evidence="3 4">
    <name type="scientific">Leeuwenhoekiella polynyae</name>
    <dbReference type="NCBI Taxonomy" id="1550906"/>
    <lineage>
        <taxon>Bacteria</taxon>
        <taxon>Pseudomonadati</taxon>
        <taxon>Bacteroidota</taxon>
        <taxon>Flavobacteriia</taxon>
        <taxon>Flavobacteriales</taxon>
        <taxon>Flavobacteriaceae</taxon>
        <taxon>Leeuwenhoekiella</taxon>
    </lineage>
</organism>
<gene>
    <name evidence="3" type="ORF">DSM02_635</name>
</gene>
<evidence type="ECO:0000313" key="4">
    <source>
        <dbReference type="Proteomes" id="UP000289859"/>
    </source>
</evidence>
<evidence type="ECO:0000259" key="2">
    <source>
        <dbReference type="Pfam" id="PF01337"/>
    </source>
</evidence>
<proteinExistence type="inferred from homology"/>
<name>A0A4Q0PI40_9FLAO</name>
<protein>
    <submittedName>
        <fullName evidence="3">RNAse (Barnase) inhibitor barstar</fullName>
    </submittedName>
</protein>
<dbReference type="EMBL" id="QOVK01000001">
    <property type="protein sequence ID" value="RXG26635.1"/>
    <property type="molecule type" value="Genomic_DNA"/>
</dbReference>
<sequence length="141" mass="16399">MQKPKVYTLNAARFNSLEGFYIDLYQVMPFLPNWKPTHNLDALNDVLYSGFGKHPVVLIWKHAHKSKQDLGFEATRDFYQSKLPRGIEPFGGANKTDIRNPYNIQWVHNKITALENDQGETLFKILLDLFADHKNIRLILD</sequence>
<dbReference type="SUPFAM" id="SSF52038">
    <property type="entry name" value="Barstar-related"/>
    <property type="match status" value="1"/>
</dbReference>
<dbReference type="InterPro" id="IPR000468">
    <property type="entry name" value="Barstar"/>
</dbReference>
<comment type="caution">
    <text evidence="3">The sequence shown here is derived from an EMBL/GenBank/DDBJ whole genome shotgun (WGS) entry which is preliminary data.</text>
</comment>
<evidence type="ECO:0000256" key="1">
    <source>
        <dbReference type="ARBA" id="ARBA00006845"/>
    </source>
</evidence>